<sequence>MKMIGAFLMVCGVLSAQQPQQQGENAAVMAAGSTPIYRVTVTARTAKAINYRHRSGATKIDFRGTELMASAHGEAKVESKQGYIEIEVEFDNLQPANTHGSEYLTYVLWAITPEGRTSNLGEILLNGTRSKLNVTTELQVFGLVVTAEPYFAVTRPSDLIVMENVVRPDTKGKIEEIDAKYELLQRGQYQRLSNPLQLKLDTKQPLELYEARNAVQIARAVGADKFATESFQKAEKSLAQAEAYQARKAGSKPVTMTAREAVQTAEDARAIAVKRQDEEALAAERQRASEREAAAVSGKMAAQAEADRVTREAEAARIRAQADADRATRDAEAAKLKADAKTGRLTAEKNEQALSAAMEADRIKRANEVQAAAAAAQSERLRAESDAREAAAKAEADRLRLDNDAQRAAAQLELDKVAKQKAQLEAEKAELRIELLKQFNVILQTRDTARGLIVNMSDVLFDTAKFTLRPIAREKLARVAGIVAGHPGLRLDVEGHTDSVGGDEYNQTLSEHRGTSVRDYLMSQGMPDTSVSTKGFGKTQPVATNDTAQGRQQNRRVELVISGEVIGTQIGSPIAAR</sequence>
<keyword evidence="5" id="KW-0175">Coiled coil</keyword>
<feature type="coiled-coil region" evidence="5">
    <location>
        <begin position="273"/>
        <end position="337"/>
    </location>
</feature>
<keyword evidence="2 4" id="KW-0472">Membrane</keyword>
<dbReference type="RefSeq" id="WP_194448108.1">
    <property type="nucleotide sequence ID" value="NZ_CP063849.1"/>
</dbReference>
<evidence type="ECO:0000256" key="5">
    <source>
        <dbReference type="SAM" id="Coils"/>
    </source>
</evidence>
<dbReference type="Pfam" id="PF00691">
    <property type="entry name" value="OmpA"/>
    <property type="match status" value="1"/>
</dbReference>
<dbReference type="PRINTS" id="PR01023">
    <property type="entry name" value="NAFLGMOTY"/>
</dbReference>
<dbReference type="Gene3D" id="3.30.1330.60">
    <property type="entry name" value="OmpA-like domain"/>
    <property type="match status" value="1"/>
</dbReference>
<evidence type="ECO:0000256" key="1">
    <source>
        <dbReference type="ARBA" id="ARBA00004442"/>
    </source>
</evidence>
<feature type="domain" description="OmpA-like" evidence="7">
    <location>
        <begin position="448"/>
        <end position="565"/>
    </location>
</feature>
<dbReference type="InterPro" id="IPR050330">
    <property type="entry name" value="Bact_OuterMem_StrucFunc"/>
</dbReference>
<evidence type="ECO:0000256" key="3">
    <source>
        <dbReference type="ARBA" id="ARBA00023237"/>
    </source>
</evidence>
<feature type="compositionally biased region" description="Polar residues" evidence="6">
    <location>
        <begin position="541"/>
        <end position="551"/>
    </location>
</feature>
<dbReference type="GO" id="GO:0009279">
    <property type="term" value="C:cell outer membrane"/>
    <property type="evidence" value="ECO:0007669"/>
    <property type="project" value="UniProtKB-SubCell"/>
</dbReference>
<dbReference type="SUPFAM" id="SSF103088">
    <property type="entry name" value="OmpA-like"/>
    <property type="match status" value="1"/>
</dbReference>
<evidence type="ECO:0000313" key="9">
    <source>
        <dbReference type="Proteomes" id="UP000593892"/>
    </source>
</evidence>
<accession>A0A7S7SIT1</accession>
<dbReference type="AlphaFoldDB" id="A0A7S7SIT1"/>
<reference evidence="8 9" key="1">
    <citation type="submission" date="2020-10" db="EMBL/GenBank/DDBJ databases">
        <title>Complete genome sequence of Paludibaculum fermentans P105T, a facultatively anaerobic acidobacterium capable of dissimilatory Fe(III) reduction.</title>
        <authorList>
            <person name="Dedysh S.N."/>
            <person name="Beletsky A.V."/>
            <person name="Kulichevskaya I.S."/>
            <person name="Mardanov A.V."/>
            <person name="Ravin N.V."/>
        </authorList>
    </citation>
    <scope>NUCLEOTIDE SEQUENCE [LARGE SCALE GENOMIC DNA]</scope>
    <source>
        <strain evidence="8 9">P105</strain>
    </source>
</reference>
<organism evidence="8 9">
    <name type="scientific">Paludibaculum fermentans</name>
    <dbReference type="NCBI Taxonomy" id="1473598"/>
    <lineage>
        <taxon>Bacteria</taxon>
        <taxon>Pseudomonadati</taxon>
        <taxon>Acidobacteriota</taxon>
        <taxon>Terriglobia</taxon>
        <taxon>Bryobacterales</taxon>
        <taxon>Bryobacteraceae</taxon>
        <taxon>Paludibaculum</taxon>
    </lineage>
</organism>
<name>A0A7S7SIT1_PALFE</name>
<dbReference type="PANTHER" id="PTHR30329">
    <property type="entry name" value="STATOR ELEMENT OF FLAGELLAR MOTOR COMPLEX"/>
    <property type="match status" value="1"/>
</dbReference>
<protein>
    <submittedName>
        <fullName evidence="8">OmpA family protein</fullName>
    </submittedName>
</protein>
<comment type="subcellular location">
    <subcellularLocation>
        <location evidence="1">Cell outer membrane</location>
    </subcellularLocation>
</comment>
<dbReference type="Proteomes" id="UP000593892">
    <property type="component" value="Chromosome"/>
</dbReference>
<dbReference type="CDD" id="cd07185">
    <property type="entry name" value="OmpA_C-like"/>
    <property type="match status" value="1"/>
</dbReference>
<dbReference type="PRINTS" id="PR01021">
    <property type="entry name" value="OMPADOMAIN"/>
</dbReference>
<evidence type="ECO:0000259" key="7">
    <source>
        <dbReference type="PROSITE" id="PS51123"/>
    </source>
</evidence>
<dbReference type="PANTHER" id="PTHR30329:SF21">
    <property type="entry name" value="LIPOPROTEIN YIAD-RELATED"/>
    <property type="match status" value="1"/>
</dbReference>
<keyword evidence="9" id="KW-1185">Reference proteome</keyword>
<proteinExistence type="predicted"/>
<dbReference type="PROSITE" id="PS51123">
    <property type="entry name" value="OMPA_2"/>
    <property type="match status" value="1"/>
</dbReference>
<dbReference type="EMBL" id="CP063849">
    <property type="protein sequence ID" value="QOY86439.1"/>
    <property type="molecule type" value="Genomic_DNA"/>
</dbReference>
<feature type="coiled-coil region" evidence="5">
    <location>
        <begin position="366"/>
        <end position="439"/>
    </location>
</feature>
<feature type="region of interest" description="Disordered" evidence="6">
    <location>
        <begin position="529"/>
        <end position="551"/>
    </location>
</feature>
<dbReference type="KEGG" id="pfer:IRI77_27080"/>
<evidence type="ECO:0000256" key="2">
    <source>
        <dbReference type="ARBA" id="ARBA00023136"/>
    </source>
</evidence>
<dbReference type="InterPro" id="IPR006664">
    <property type="entry name" value="OMP_bac"/>
</dbReference>
<evidence type="ECO:0000256" key="4">
    <source>
        <dbReference type="PROSITE-ProRule" id="PRU00473"/>
    </source>
</evidence>
<dbReference type="InterPro" id="IPR036737">
    <property type="entry name" value="OmpA-like_sf"/>
</dbReference>
<evidence type="ECO:0000313" key="8">
    <source>
        <dbReference type="EMBL" id="QOY86439.1"/>
    </source>
</evidence>
<dbReference type="InterPro" id="IPR006665">
    <property type="entry name" value="OmpA-like"/>
</dbReference>
<gene>
    <name evidence="8" type="ORF">IRI77_27080</name>
</gene>
<evidence type="ECO:0000256" key="6">
    <source>
        <dbReference type="SAM" id="MobiDB-lite"/>
    </source>
</evidence>
<keyword evidence="3" id="KW-0998">Cell outer membrane</keyword>